<dbReference type="Gene3D" id="2.60.120.260">
    <property type="entry name" value="Galactose-binding domain-like"/>
    <property type="match status" value="1"/>
</dbReference>
<evidence type="ECO:0000259" key="6">
    <source>
        <dbReference type="PROSITE" id="PS51760"/>
    </source>
</evidence>
<keyword evidence="2" id="KW-0378">Hydrolase</keyword>
<sequence>MANRSYIWFLLLISFFISSGNNQANALDYDYSYTSECLAEPVKPQYGGGIVVNPELNGGLKGWLPFQGAKIEIRKSNNGNNFIVATNRNDYHDSISQKFNLEKEKFYIISAWLQVSNSSANVAAIVKTSNDSHYAGWSIAQSGCWSLFKGGVVVDHPSIELWVDSLSVQPFSQEEWSSHLRQNVEKIRKSKVKLRAVDAEGFPLVNASLSIVPDQQHHHHHHHSSFHFGNAVSNRILTIPAYRKWFTKRFKYTVFENEMKWKWNEPQQGHIDFGFADGMLKFVKHHNIHARGHNVVWDSYEAVPDWAKKLPPKELEKATKNRQFAIMGRYSGQFIHWDVVNENLHFSYYETMLGKTASSVFYKRAHNIDKNAILFLNDFNTIENPRDKVSSPRNYFGKIQEMRSQGFRGPLGIGLEGHFYMPPNLPYIRTTLDALATAHLPIWITELDVDSTWPQAAVYLEQILRELHAHHAVNGVIIWAPWSPPQCYRMCITDANFRNLPTGNVVDKLLGEWNHLGFEGITDSNGYFHTTLSHGVYQVKVNHSAAANSSRTYNIEQKLVVKLMNMSNEKTKQEAIEAVADIYGFSLSTALKQVDRAEAQQKGRCLIPNCSWASYCHHHKLSTTLLHSGENFHNNAAYGGGTSAL</sequence>
<evidence type="ECO:0000256" key="1">
    <source>
        <dbReference type="ARBA" id="ARBA00007495"/>
    </source>
</evidence>
<dbReference type="EMBL" id="JBJUIK010000017">
    <property type="protein sequence ID" value="KAL3498816.1"/>
    <property type="molecule type" value="Genomic_DNA"/>
</dbReference>
<comment type="similarity">
    <text evidence="1">Belongs to the glycosyl hydrolase 10 (cellulase F) family.</text>
</comment>
<dbReference type="PANTHER" id="PTHR31490:SF2">
    <property type="entry name" value="GLYCOSYL HYDROLASE FAMILY 10 PROTEIN"/>
    <property type="match status" value="1"/>
</dbReference>
<keyword evidence="4" id="KW-0624">Polysaccharide degradation</keyword>
<dbReference type="Pfam" id="PF00331">
    <property type="entry name" value="Glyco_hydro_10"/>
    <property type="match status" value="1"/>
</dbReference>
<protein>
    <recommendedName>
        <fullName evidence="6">GH10 domain-containing protein</fullName>
    </recommendedName>
</protein>
<keyword evidence="5" id="KW-0732">Signal</keyword>
<dbReference type="Gene3D" id="3.20.20.80">
    <property type="entry name" value="Glycosidases"/>
    <property type="match status" value="1"/>
</dbReference>
<evidence type="ECO:0000256" key="2">
    <source>
        <dbReference type="ARBA" id="ARBA00022801"/>
    </source>
</evidence>
<evidence type="ECO:0000313" key="7">
    <source>
        <dbReference type="EMBL" id="KAL3498816.1"/>
    </source>
</evidence>
<reference evidence="7 8" key="1">
    <citation type="submission" date="2024-11" db="EMBL/GenBank/DDBJ databases">
        <title>A near-complete genome assembly of Cinchona calisaya.</title>
        <authorList>
            <person name="Lian D.C."/>
            <person name="Zhao X.W."/>
            <person name="Wei L."/>
        </authorList>
    </citation>
    <scope>NUCLEOTIDE SEQUENCE [LARGE SCALE GENOMIC DNA]</scope>
    <source>
        <tissue evidence="7">Nenye</tissue>
    </source>
</reference>
<dbReference type="InterPro" id="IPR008979">
    <property type="entry name" value="Galactose-bd-like_sf"/>
</dbReference>
<organism evidence="7 8">
    <name type="scientific">Cinchona calisaya</name>
    <dbReference type="NCBI Taxonomy" id="153742"/>
    <lineage>
        <taxon>Eukaryota</taxon>
        <taxon>Viridiplantae</taxon>
        <taxon>Streptophyta</taxon>
        <taxon>Embryophyta</taxon>
        <taxon>Tracheophyta</taxon>
        <taxon>Spermatophyta</taxon>
        <taxon>Magnoliopsida</taxon>
        <taxon>eudicotyledons</taxon>
        <taxon>Gunneridae</taxon>
        <taxon>Pentapetalae</taxon>
        <taxon>asterids</taxon>
        <taxon>lamiids</taxon>
        <taxon>Gentianales</taxon>
        <taxon>Rubiaceae</taxon>
        <taxon>Cinchonoideae</taxon>
        <taxon>Cinchoneae</taxon>
        <taxon>Cinchona</taxon>
    </lineage>
</organism>
<evidence type="ECO:0000313" key="8">
    <source>
        <dbReference type="Proteomes" id="UP001630127"/>
    </source>
</evidence>
<dbReference type="Proteomes" id="UP001630127">
    <property type="component" value="Unassembled WGS sequence"/>
</dbReference>
<dbReference type="GO" id="GO:0031176">
    <property type="term" value="F:endo-1,4-beta-xylanase activity"/>
    <property type="evidence" value="ECO:0007669"/>
    <property type="project" value="UniProtKB-ARBA"/>
</dbReference>
<dbReference type="InterPro" id="IPR017853">
    <property type="entry name" value="GH"/>
</dbReference>
<feature type="domain" description="GH10" evidence="6">
    <location>
        <begin position="206"/>
        <end position="509"/>
    </location>
</feature>
<dbReference type="PROSITE" id="PS51760">
    <property type="entry name" value="GH10_2"/>
    <property type="match status" value="1"/>
</dbReference>
<accession>A0ABD2XTX5</accession>
<proteinExistence type="inferred from homology"/>
<dbReference type="AlphaFoldDB" id="A0ABD2XTX5"/>
<feature type="signal peptide" evidence="5">
    <location>
        <begin position="1"/>
        <end position="26"/>
    </location>
</feature>
<evidence type="ECO:0000256" key="3">
    <source>
        <dbReference type="ARBA" id="ARBA00023277"/>
    </source>
</evidence>
<evidence type="ECO:0000256" key="5">
    <source>
        <dbReference type="SAM" id="SignalP"/>
    </source>
</evidence>
<keyword evidence="8" id="KW-1185">Reference proteome</keyword>
<dbReference type="PANTHER" id="PTHR31490">
    <property type="entry name" value="GLYCOSYL HYDROLASE"/>
    <property type="match status" value="1"/>
</dbReference>
<dbReference type="InterPro" id="IPR001000">
    <property type="entry name" value="GH10_dom"/>
</dbReference>
<evidence type="ECO:0000256" key="4">
    <source>
        <dbReference type="ARBA" id="ARBA00023326"/>
    </source>
</evidence>
<dbReference type="SUPFAM" id="SSF51445">
    <property type="entry name" value="(Trans)glycosidases"/>
    <property type="match status" value="1"/>
</dbReference>
<dbReference type="SMART" id="SM00633">
    <property type="entry name" value="Glyco_10"/>
    <property type="match status" value="1"/>
</dbReference>
<dbReference type="InterPro" id="IPR044846">
    <property type="entry name" value="GH10"/>
</dbReference>
<dbReference type="GO" id="GO:0000272">
    <property type="term" value="P:polysaccharide catabolic process"/>
    <property type="evidence" value="ECO:0007669"/>
    <property type="project" value="UniProtKB-KW"/>
</dbReference>
<comment type="caution">
    <text evidence="7">The sequence shown here is derived from an EMBL/GenBank/DDBJ whole genome shotgun (WGS) entry which is preliminary data.</text>
</comment>
<keyword evidence="3" id="KW-0119">Carbohydrate metabolism</keyword>
<name>A0ABD2XTX5_9GENT</name>
<gene>
    <name evidence="7" type="ORF">ACH5RR_041548</name>
</gene>
<dbReference type="SUPFAM" id="SSF49785">
    <property type="entry name" value="Galactose-binding domain-like"/>
    <property type="match status" value="1"/>
</dbReference>
<feature type="chain" id="PRO_5044830786" description="GH10 domain-containing protein" evidence="5">
    <location>
        <begin position="27"/>
        <end position="645"/>
    </location>
</feature>